<sequence>MLDPSVLRRDLEEAQDRFEQYRASVTTMIEERAAGELSRALEVILPDLAFYEGQAVAAAVALEHLAVDVSSVPKVLADELVEQQAARRSREYLAGFAKVLAPNKSARAEVGRASDWDQLAVRVVSRVNRSAHSLHCHNVSVTKTPVQATAPVFLCL</sequence>
<accession>A0ABN2IXA5</accession>
<reference evidence="1 2" key="1">
    <citation type="journal article" date="2019" name="Int. J. Syst. Evol. Microbiol.">
        <title>The Global Catalogue of Microorganisms (GCM) 10K type strain sequencing project: providing services to taxonomists for standard genome sequencing and annotation.</title>
        <authorList>
            <consortium name="The Broad Institute Genomics Platform"/>
            <consortium name="The Broad Institute Genome Sequencing Center for Infectious Disease"/>
            <person name="Wu L."/>
            <person name="Ma J."/>
        </authorList>
    </citation>
    <scope>NUCLEOTIDE SEQUENCE [LARGE SCALE GENOMIC DNA]</scope>
    <source>
        <strain evidence="1 2">JCM 16002</strain>
    </source>
</reference>
<evidence type="ECO:0000313" key="1">
    <source>
        <dbReference type="EMBL" id="GAA1713308.1"/>
    </source>
</evidence>
<dbReference type="EMBL" id="BAAAQG010000010">
    <property type="protein sequence ID" value="GAA1713308.1"/>
    <property type="molecule type" value="Genomic_DNA"/>
</dbReference>
<gene>
    <name evidence="1" type="ORF">GCM10009831_23740</name>
</gene>
<evidence type="ECO:0000313" key="2">
    <source>
        <dbReference type="Proteomes" id="UP001500383"/>
    </source>
</evidence>
<keyword evidence="2" id="KW-1185">Reference proteome</keyword>
<organism evidence="1 2">
    <name type="scientific">Dietzia cercidiphylli</name>
    <dbReference type="NCBI Taxonomy" id="498199"/>
    <lineage>
        <taxon>Bacteria</taxon>
        <taxon>Bacillati</taxon>
        <taxon>Actinomycetota</taxon>
        <taxon>Actinomycetes</taxon>
        <taxon>Mycobacteriales</taxon>
        <taxon>Dietziaceae</taxon>
        <taxon>Dietzia</taxon>
    </lineage>
</organism>
<protein>
    <submittedName>
        <fullName evidence="1">Uncharacterized protein</fullName>
    </submittedName>
</protein>
<dbReference type="Proteomes" id="UP001500383">
    <property type="component" value="Unassembled WGS sequence"/>
</dbReference>
<comment type="caution">
    <text evidence="1">The sequence shown here is derived from an EMBL/GenBank/DDBJ whole genome shotgun (WGS) entry which is preliminary data.</text>
</comment>
<dbReference type="RefSeq" id="WP_344392456.1">
    <property type="nucleotide sequence ID" value="NZ_BAAAQG010000010.1"/>
</dbReference>
<proteinExistence type="predicted"/>
<name>A0ABN2IXA5_9ACTN</name>